<evidence type="ECO:0000313" key="7">
    <source>
        <dbReference type="EMBL" id="RWS30790.1"/>
    </source>
</evidence>
<protein>
    <submittedName>
        <fullName evidence="7">Uncharacterized protein</fullName>
    </submittedName>
</protein>
<dbReference type="Gene3D" id="3.20.20.190">
    <property type="entry name" value="Phosphatidylinositol (PI) phosphodiesterase"/>
    <property type="match status" value="1"/>
</dbReference>
<accession>A0A443STG3</accession>
<dbReference type="GO" id="GO:0008081">
    <property type="term" value="F:phosphoric diester hydrolase activity"/>
    <property type="evidence" value="ECO:0007669"/>
    <property type="project" value="InterPro"/>
</dbReference>
<feature type="signal peptide" evidence="6">
    <location>
        <begin position="1"/>
        <end position="30"/>
    </location>
</feature>
<dbReference type="Pfam" id="PF13653">
    <property type="entry name" value="GDPD_2"/>
    <property type="match status" value="1"/>
</dbReference>
<reference evidence="7 8" key="1">
    <citation type="journal article" date="2018" name="Gigascience">
        <title>Genomes of trombidid mites reveal novel predicted allergens and laterally-transferred genes associated with secondary metabolism.</title>
        <authorList>
            <person name="Dong X."/>
            <person name="Chaisiri K."/>
            <person name="Xia D."/>
            <person name="Armstrong S.D."/>
            <person name="Fang Y."/>
            <person name="Donnelly M.J."/>
            <person name="Kadowaki T."/>
            <person name="McGarry J.W."/>
            <person name="Darby A.C."/>
            <person name="Makepeace B.L."/>
        </authorList>
    </citation>
    <scope>NUCLEOTIDE SEQUENCE [LARGE SCALE GENOMIC DNA]</scope>
    <source>
        <strain evidence="7">UoL-UT</strain>
    </source>
</reference>
<evidence type="ECO:0000256" key="5">
    <source>
        <dbReference type="ARBA" id="ARBA00023239"/>
    </source>
</evidence>
<dbReference type="GO" id="GO:0016829">
    <property type="term" value="F:lyase activity"/>
    <property type="evidence" value="ECO:0007669"/>
    <property type="project" value="UniProtKB-KW"/>
</dbReference>
<organism evidence="7 8">
    <name type="scientific">Leptotrombidium deliense</name>
    <dbReference type="NCBI Taxonomy" id="299467"/>
    <lineage>
        <taxon>Eukaryota</taxon>
        <taxon>Metazoa</taxon>
        <taxon>Ecdysozoa</taxon>
        <taxon>Arthropoda</taxon>
        <taxon>Chelicerata</taxon>
        <taxon>Arachnida</taxon>
        <taxon>Acari</taxon>
        <taxon>Acariformes</taxon>
        <taxon>Trombidiformes</taxon>
        <taxon>Prostigmata</taxon>
        <taxon>Anystina</taxon>
        <taxon>Parasitengona</taxon>
        <taxon>Trombiculoidea</taxon>
        <taxon>Trombiculidae</taxon>
        <taxon>Leptotrombidium</taxon>
    </lineage>
</organism>
<feature type="chain" id="PRO_5019008989" evidence="6">
    <location>
        <begin position="31"/>
        <end position="391"/>
    </location>
</feature>
<keyword evidence="4" id="KW-1015">Disulfide bond</keyword>
<sequence length="391" mass="44693">MTDRKLNVCFARTLCVIKLISCVCLPVVIGQQRPFYNIAHMVNSIKEINYYLSRGANAIEADVSFSPNGSALYTFHGYPCDCFRHCNEREELTKYLQYVREITTPDSSHYKRQLALLFLDLKISDLPPSSKASAGLDLADKIITHLFENGKTKSKINLLLSIGHVYDSDFVLGFQSELESKKLENLNKRIGWDVGLNDPLSHIISMWQKIEVINNVWQGDGRSNCLSPFYNLGRLTQVINRRDDYNLMLSDNIVDKVYHWTIDLTHNLRASLRTGVDGIITNHPERLVTLFRELEFVNRVRFADQEDNPFSKFDTSRDETPSPASPMHQSISVRLVSGIGDLISSFNKYLRDFVFLRVPGYHNISKRQAKQGIIENSAQNMSISNSSRLNY</sequence>
<keyword evidence="3" id="KW-0460">Magnesium</keyword>
<gene>
    <name evidence="7" type="ORF">B4U80_03212</name>
</gene>
<evidence type="ECO:0000256" key="2">
    <source>
        <dbReference type="ARBA" id="ARBA00022723"/>
    </source>
</evidence>
<evidence type="ECO:0000256" key="6">
    <source>
        <dbReference type="SAM" id="SignalP"/>
    </source>
</evidence>
<evidence type="ECO:0000256" key="4">
    <source>
        <dbReference type="ARBA" id="ARBA00023157"/>
    </source>
</evidence>
<name>A0A443STG3_9ACAR</name>
<keyword evidence="8" id="KW-1185">Reference proteome</keyword>
<comment type="catalytic activity">
    <reaction evidence="1">
        <text>an N-(acyl)-sphingosylphosphoethanolamine = an N-(acyl)-sphingosyl-1,3-cyclic phosphate + ethanolamine</text>
        <dbReference type="Rhea" id="RHEA:60648"/>
        <dbReference type="ChEBI" id="CHEBI:57603"/>
        <dbReference type="ChEBI" id="CHEBI:143891"/>
        <dbReference type="ChEBI" id="CHEBI:143892"/>
    </reaction>
</comment>
<evidence type="ECO:0000256" key="1">
    <source>
        <dbReference type="ARBA" id="ARBA00000110"/>
    </source>
</evidence>
<comment type="caution">
    <text evidence="7">The sequence shown here is derived from an EMBL/GenBank/DDBJ whole genome shotgun (WGS) entry which is preliminary data.</text>
</comment>
<dbReference type="SUPFAM" id="SSF51695">
    <property type="entry name" value="PLC-like phosphodiesterases"/>
    <property type="match status" value="1"/>
</dbReference>
<dbReference type="AlphaFoldDB" id="A0A443STG3"/>
<dbReference type="OrthoDB" id="1058301at2759"/>
<dbReference type="Proteomes" id="UP000288716">
    <property type="component" value="Unassembled WGS sequence"/>
</dbReference>
<dbReference type="CDD" id="cd08576">
    <property type="entry name" value="GDPD_like_SMaseD_PLD"/>
    <property type="match status" value="1"/>
</dbReference>
<keyword evidence="2" id="KW-0479">Metal-binding</keyword>
<dbReference type="InterPro" id="IPR017946">
    <property type="entry name" value="PLC-like_Pdiesterase_TIM-brl"/>
</dbReference>
<evidence type="ECO:0000313" key="8">
    <source>
        <dbReference type="Proteomes" id="UP000288716"/>
    </source>
</evidence>
<keyword evidence="6" id="KW-0732">Signal</keyword>
<dbReference type="EMBL" id="NCKV01000376">
    <property type="protein sequence ID" value="RWS30790.1"/>
    <property type="molecule type" value="Genomic_DNA"/>
</dbReference>
<keyword evidence="5" id="KW-0456">Lyase</keyword>
<evidence type="ECO:0000256" key="3">
    <source>
        <dbReference type="ARBA" id="ARBA00022842"/>
    </source>
</evidence>
<dbReference type="GO" id="GO:0006629">
    <property type="term" value="P:lipid metabolic process"/>
    <property type="evidence" value="ECO:0007669"/>
    <property type="project" value="InterPro"/>
</dbReference>
<dbReference type="VEuPathDB" id="VectorBase:LDEU001250"/>
<proteinExistence type="predicted"/>
<dbReference type="GO" id="GO:0046872">
    <property type="term" value="F:metal ion binding"/>
    <property type="evidence" value="ECO:0007669"/>
    <property type="project" value="UniProtKB-KW"/>
</dbReference>